<dbReference type="Proteomes" id="UP000272400">
    <property type="component" value="Unassembled WGS sequence"/>
</dbReference>
<dbReference type="AlphaFoldDB" id="A0A3N1CYM9"/>
<dbReference type="GO" id="GO:0140359">
    <property type="term" value="F:ABC-type transporter activity"/>
    <property type="evidence" value="ECO:0007669"/>
    <property type="project" value="InterPro"/>
</dbReference>
<comment type="caution">
    <text evidence="2">The sequence shown here is derived from an EMBL/GenBank/DDBJ whole genome shotgun (WGS) entry which is preliminary data.</text>
</comment>
<dbReference type="RefSeq" id="WP_123665782.1">
    <property type="nucleotide sequence ID" value="NZ_RJKE01000001.1"/>
</dbReference>
<keyword evidence="1" id="KW-0812">Transmembrane</keyword>
<sequence length="338" mass="35783">MIWLTLRQFRPSALVAGVMLAALAGLLALTGPGLADDWADGTAECAATGCDSFIRLYLTEHQTMRVALSTVVLLVPALIGLFWGAPLVARELEAGTHRLVWNQSVTRTRWLAVKLGVVGAASAAVSGLVSLAVFWWASPLDEAAVDELPRMSPFIFSARGIVPVAFAVFAFALGVAVGMVARRALVAMAVTLAVFAVVQVAMPLLVRPHLAVPVEQTVTVTPDNLAGLHSQGPGTPLHVSTDAPAGAWVLANETVDSSGRVSETVPLRIGEGPCATEGARGPSEQCIAAIGELGYRQRLVYHPAGRFWALQWAESGVYAGLTALLAGFSFWWLRRRVS</sequence>
<dbReference type="Pfam" id="PF12679">
    <property type="entry name" value="ABC2_membrane_2"/>
    <property type="match status" value="1"/>
</dbReference>
<name>A0A3N1CYM9_9ACTN</name>
<feature type="transmembrane region" description="Helical" evidence="1">
    <location>
        <begin position="156"/>
        <end position="177"/>
    </location>
</feature>
<reference evidence="2 3" key="1">
    <citation type="submission" date="2018-11" db="EMBL/GenBank/DDBJ databases">
        <title>Sequencing the genomes of 1000 actinobacteria strains.</title>
        <authorList>
            <person name="Klenk H.-P."/>
        </authorList>
    </citation>
    <scope>NUCLEOTIDE SEQUENCE [LARGE SCALE GENOMIC DNA]</scope>
    <source>
        <strain evidence="2 3">DSM 44254</strain>
    </source>
</reference>
<feature type="transmembrane region" description="Helical" evidence="1">
    <location>
        <begin position="184"/>
        <end position="206"/>
    </location>
</feature>
<feature type="transmembrane region" description="Helical" evidence="1">
    <location>
        <begin position="110"/>
        <end position="136"/>
    </location>
</feature>
<organism evidence="2 3">
    <name type="scientific">Actinocorallia herbida</name>
    <dbReference type="NCBI Taxonomy" id="58109"/>
    <lineage>
        <taxon>Bacteria</taxon>
        <taxon>Bacillati</taxon>
        <taxon>Actinomycetota</taxon>
        <taxon>Actinomycetes</taxon>
        <taxon>Streptosporangiales</taxon>
        <taxon>Thermomonosporaceae</taxon>
        <taxon>Actinocorallia</taxon>
    </lineage>
</organism>
<accession>A0A3N1CYM9</accession>
<evidence type="ECO:0000256" key="1">
    <source>
        <dbReference type="SAM" id="Phobius"/>
    </source>
</evidence>
<proteinExistence type="predicted"/>
<keyword evidence="1" id="KW-0472">Membrane</keyword>
<dbReference type="GO" id="GO:0005886">
    <property type="term" value="C:plasma membrane"/>
    <property type="evidence" value="ECO:0007669"/>
    <property type="project" value="UniProtKB-SubCell"/>
</dbReference>
<protein>
    <submittedName>
        <fullName evidence="2">ABC-2 family transporter</fullName>
    </submittedName>
</protein>
<dbReference type="OrthoDB" id="3579673at2"/>
<feature type="transmembrane region" description="Helical" evidence="1">
    <location>
        <begin position="315"/>
        <end position="333"/>
    </location>
</feature>
<keyword evidence="3" id="KW-1185">Reference proteome</keyword>
<evidence type="ECO:0000313" key="2">
    <source>
        <dbReference type="EMBL" id="ROO86380.1"/>
    </source>
</evidence>
<keyword evidence="1" id="KW-1133">Transmembrane helix</keyword>
<feature type="transmembrane region" description="Helical" evidence="1">
    <location>
        <begin position="66"/>
        <end position="89"/>
    </location>
</feature>
<dbReference type="EMBL" id="RJKE01000001">
    <property type="protein sequence ID" value="ROO86380.1"/>
    <property type="molecule type" value="Genomic_DNA"/>
</dbReference>
<gene>
    <name evidence="2" type="ORF">EDD29_3944</name>
</gene>
<evidence type="ECO:0000313" key="3">
    <source>
        <dbReference type="Proteomes" id="UP000272400"/>
    </source>
</evidence>